<gene>
    <name evidence="2" type="ORF">DH2020_008830</name>
</gene>
<feature type="compositionally biased region" description="Polar residues" evidence="1">
    <location>
        <begin position="12"/>
        <end position="30"/>
    </location>
</feature>
<comment type="caution">
    <text evidence="2">The sequence shown here is derived from an EMBL/GenBank/DDBJ whole genome shotgun (WGS) entry which is preliminary data.</text>
</comment>
<name>A0ABR0X4I8_REHGL</name>
<dbReference type="Proteomes" id="UP001318860">
    <property type="component" value="Unassembled WGS sequence"/>
</dbReference>
<reference evidence="2 3" key="1">
    <citation type="journal article" date="2021" name="Comput. Struct. Biotechnol. J.">
        <title>De novo genome assembly of the potent medicinal plant Rehmannia glutinosa using nanopore technology.</title>
        <authorList>
            <person name="Ma L."/>
            <person name="Dong C."/>
            <person name="Song C."/>
            <person name="Wang X."/>
            <person name="Zheng X."/>
            <person name="Niu Y."/>
            <person name="Chen S."/>
            <person name="Feng W."/>
        </authorList>
    </citation>
    <scope>NUCLEOTIDE SEQUENCE [LARGE SCALE GENOMIC DNA]</scope>
    <source>
        <strain evidence="2">DH-2019</strain>
    </source>
</reference>
<evidence type="ECO:0000313" key="3">
    <source>
        <dbReference type="Proteomes" id="UP001318860"/>
    </source>
</evidence>
<keyword evidence="3" id="KW-1185">Reference proteome</keyword>
<feature type="region of interest" description="Disordered" evidence="1">
    <location>
        <begin position="1"/>
        <end position="45"/>
    </location>
</feature>
<dbReference type="EMBL" id="JABTTQ020000005">
    <property type="protein sequence ID" value="KAK6154582.1"/>
    <property type="molecule type" value="Genomic_DNA"/>
</dbReference>
<sequence length="73" mass="8257">MRHDMSKLKISAQEQSSKANKGNNRFSEPGTSGVHDKQQQVMGPKFEIREVGGLEIREEDFLRIIKLNGSKNT</sequence>
<organism evidence="2 3">
    <name type="scientific">Rehmannia glutinosa</name>
    <name type="common">Chinese foxglove</name>
    <dbReference type="NCBI Taxonomy" id="99300"/>
    <lineage>
        <taxon>Eukaryota</taxon>
        <taxon>Viridiplantae</taxon>
        <taxon>Streptophyta</taxon>
        <taxon>Embryophyta</taxon>
        <taxon>Tracheophyta</taxon>
        <taxon>Spermatophyta</taxon>
        <taxon>Magnoliopsida</taxon>
        <taxon>eudicotyledons</taxon>
        <taxon>Gunneridae</taxon>
        <taxon>Pentapetalae</taxon>
        <taxon>asterids</taxon>
        <taxon>lamiids</taxon>
        <taxon>Lamiales</taxon>
        <taxon>Orobanchaceae</taxon>
        <taxon>Rehmannieae</taxon>
        <taxon>Rehmannia</taxon>
    </lineage>
</organism>
<protein>
    <submittedName>
        <fullName evidence="2">Uncharacterized protein</fullName>
    </submittedName>
</protein>
<evidence type="ECO:0000256" key="1">
    <source>
        <dbReference type="SAM" id="MobiDB-lite"/>
    </source>
</evidence>
<evidence type="ECO:0000313" key="2">
    <source>
        <dbReference type="EMBL" id="KAK6154582.1"/>
    </source>
</evidence>
<proteinExistence type="predicted"/>
<accession>A0ABR0X4I8</accession>